<dbReference type="PANTHER" id="PTHR30146">
    <property type="entry name" value="LACI-RELATED TRANSCRIPTIONAL REPRESSOR"/>
    <property type="match status" value="1"/>
</dbReference>
<dbReference type="CDD" id="cd07377">
    <property type="entry name" value="WHTH_GntR"/>
    <property type="match status" value="1"/>
</dbReference>
<dbReference type="Pfam" id="PF13377">
    <property type="entry name" value="Peripla_BP_3"/>
    <property type="match status" value="1"/>
</dbReference>
<keyword evidence="2 5" id="KW-0238">DNA-binding</keyword>
<dbReference type="SUPFAM" id="SSF53822">
    <property type="entry name" value="Periplasmic binding protein-like I"/>
    <property type="match status" value="1"/>
</dbReference>
<dbReference type="InterPro" id="IPR036390">
    <property type="entry name" value="WH_DNA-bd_sf"/>
</dbReference>
<dbReference type="SUPFAM" id="SSF46785">
    <property type="entry name" value="Winged helix' DNA-binding domain"/>
    <property type="match status" value="1"/>
</dbReference>
<dbReference type="InterPro" id="IPR036388">
    <property type="entry name" value="WH-like_DNA-bd_sf"/>
</dbReference>
<keyword evidence="1" id="KW-0805">Transcription regulation</keyword>
<dbReference type="InterPro" id="IPR000524">
    <property type="entry name" value="Tscrpt_reg_HTH_GntR"/>
</dbReference>
<dbReference type="SMART" id="SM00345">
    <property type="entry name" value="HTH_GNTR"/>
    <property type="match status" value="1"/>
</dbReference>
<dbReference type="RefSeq" id="WP_116884915.1">
    <property type="nucleotide sequence ID" value="NZ_DBFOHU010000375.1"/>
</dbReference>
<dbReference type="PROSITE" id="PS50949">
    <property type="entry name" value="HTH_GNTR"/>
    <property type="match status" value="1"/>
</dbReference>
<organism evidence="5 6">
    <name type="scientific">Victivallis vadensis</name>
    <dbReference type="NCBI Taxonomy" id="172901"/>
    <lineage>
        <taxon>Bacteria</taxon>
        <taxon>Pseudomonadati</taxon>
        <taxon>Lentisphaerota</taxon>
        <taxon>Lentisphaeria</taxon>
        <taxon>Victivallales</taxon>
        <taxon>Victivallaceae</taxon>
        <taxon>Victivallis</taxon>
    </lineage>
</organism>
<dbReference type="PRINTS" id="PR00035">
    <property type="entry name" value="HTHGNTR"/>
</dbReference>
<evidence type="ECO:0000256" key="1">
    <source>
        <dbReference type="ARBA" id="ARBA00023015"/>
    </source>
</evidence>
<accession>A0A2U1AQV6</accession>
<dbReference type="AlphaFoldDB" id="A0A2U1AQV6"/>
<dbReference type="Gene3D" id="1.10.10.10">
    <property type="entry name" value="Winged helix-like DNA-binding domain superfamily/Winged helix DNA-binding domain"/>
    <property type="match status" value="1"/>
</dbReference>
<dbReference type="Proteomes" id="UP000245959">
    <property type="component" value="Unassembled WGS sequence"/>
</dbReference>
<evidence type="ECO:0000313" key="5">
    <source>
        <dbReference type="EMBL" id="PVY38802.1"/>
    </source>
</evidence>
<dbReference type="Gene3D" id="3.40.50.2300">
    <property type="match status" value="2"/>
</dbReference>
<evidence type="ECO:0000313" key="6">
    <source>
        <dbReference type="Proteomes" id="UP000245959"/>
    </source>
</evidence>
<dbReference type="PANTHER" id="PTHR30146:SF109">
    <property type="entry name" value="HTH-TYPE TRANSCRIPTIONAL REGULATOR GALS"/>
    <property type="match status" value="1"/>
</dbReference>
<evidence type="ECO:0000256" key="3">
    <source>
        <dbReference type="ARBA" id="ARBA00023163"/>
    </source>
</evidence>
<dbReference type="InterPro" id="IPR028082">
    <property type="entry name" value="Peripla_BP_I"/>
</dbReference>
<dbReference type="InterPro" id="IPR046335">
    <property type="entry name" value="LacI/GalR-like_sensor"/>
</dbReference>
<feature type="domain" description="HTH gntR-type" evidence="4">
    <location>
        <begin position="5"/>
        <end position="73"/>
    </location>
</feature>
<dbReference type="GO" id="GO:0003700">
    <property type="term" value="F:DNA-binding transcription factor activity"/>
    <property type="evidence" value="ECO:0007669"/>
    <property type="project" value="InterPro"/>
</dbReference>
<name>A0A2U1AQV6_9BACT</name>
<dbReference type="EMBL" id="QEKH01000024">
    <property type="protein sequence ID" value="PVY38802.1"/>
    <property type="molecule type" value="Genomic_DNA"/>
</dbReference>
<keyword evidence="6" id="KW-1185">Reference proteome</keyword>
<dbReference type="GeneID" id="78296205"/>
<evidence type="ECO:0000256" key="2">
    <source>
        <dbReference type="ARBA" id="ARBA00023125"/>
    </source>
</evidence>
<dbReference type="GO" id="GO:0000976">
    <property type="term" value="F:transcription cis-regulatory region binding"/>
    <property type="evidence" value="ECO:0007669"/>
    <property type="project" value="TreeGrafter"/>
</dbReference>
<proteinExistence type="predicted"/>
<evidence type="ECO:0000259" key="4">
    <source>
        <dbReference type="PROSITE" id="PS50949"/>
    </source>
</evidence>
<reference evidence="5 6" key="1">
    <citation type="submission" date="2018-04" db="EMBL/GenBank/DDBJ databases">
        <title>Genomic Encyclopedia of Type Strains, Phase IV (KMG-IV): sequencing the most valuable type-strain genomes for metagenomic binning, comparative biology and taxonomic classification.</title>
        <authorList>
            <person name="Goeker M."/>
        </authorList>
    </citation>
    <scope>NUCLEOTIDE SEQUENCE [LARGE SCALE GENOMIC DNA]</scope>
    <source>
        <strain evidence="5 6">DSM 14823</strain>
    </source>
</reference>
<keyword evidence="3" id="KW-0804">Transcription</keyword>
<gene>
    <name evidence="5" type="ORF">C8D82_12438</name>
</gene>
<comment type="caution">
    <text evidence="5">The sequence shown here is derived from an EMBL/GenBank/DDBJ whole genome shotgun (WGS) entry which is preliminary data.</text>
</comment>
<sequence length="361" mass="40209">MKRIAGKNDVCREHLLSEIAVGIYRPGERLPAERELGEAYQVSRSTVRNALNELEELGIVERRPPVGTFVTGEALKRIEQLTAQPPRLRALFVMTTGQIDNPFLQRLFLALKNRMPEGVELTVRLSDSCCGIFEEEKPELVYLFGNYPDEELEEAAREVPHLMLLGRRHRNLNFVTCDDYVGGRLMAEAALRAGHRHLALLGPRGTGPDCEFALRAAGVADVCKENGVRLQSHRMSLEESLNLTASTFLALDNFLRGDPELSMILALSDRHAISVMDCCRRRHLAVPGDISVIGCDDQCFVESIRPPLTTIRCSAEEIGERLAAFAQMILDGGSGSRIVLREALTPFLVERKSVRILPIVE</sequence>
<protein>
    <submittedName>
        <fullName evidence="5">DNA-binding LacI/PurR family transcriptional regulator</fullName>
    </submittedName>
</protein>
<dbReference type="Pfam" id="PF00392">
    <property type="entry name" value="GntR"/>
    <property type="match status" value="1"/>
</dbReference>